<protein>
    <submittedName>
        <fullName evidence="1">Uncharacterized protein</fullName>
    </submittedName>
</protein>
<proteinExistence type="predicted"/>
<keyword evidence="2" id="KW-1185">Reference proteome</keyword>
<comment type="caution">
    <text evidence="1">The sequence shown here is derived from an EMBL/GenBank/DDBJ whole genome shotgun (WGS) entry which is preliminary data.</text>
</comment>
<evidence type="ECO:0000313" key="1">
    <source>
        <dbReference type="EMBL" id="TQV93741.1"/>
    </source>
</evidence>
<dbReference type="EMBL" id="SPUK01000011">
    <property type="protein sequence ID" value="TQV93741.1"/>
    <property type="molecule type" value="Genomic_DNA"/>
</dbReference>
<evidence type="ECO:0000313" key="2">
    <source>
        <dbReference type="Proteomes" id="UP000315783"/>
    </source>
</evidence>
<organism evidence="1 2">
    <name type="scientific">Cordyceps javanica</name>
    <dbReference type="NCBI Taxonomy" id="43265"/>
    <lineage>
        <taxon>Eukaryota</taxon>
        <taxon>Fungi</taxon>
        <taxon>Dikarya</taxon>
        <taxon>Ascomycota</taxon>
        <taxon>Pezizomycotina</taxon>
        <taxon>Sordariomycetes</taxon>
        <taxon>Hypocreomycetidae</taxon>
        <taxon>Hypocreales</taxon>
        <taxon>Cordycipitaceae</taxon>
        <taxon>Cordyceps</taxon>
    </lineage>
</organism>
<sequence length="81" mass="8395">MTTISGIDIKNASPQTFSVSDGNQTYTLPAATPGQPGTLNLKIQIATYTIKSGSLTIGSVQLSSDATVTSAIRRRVPAILS</sequence>
<gene>
    <name evidence="1" type="ORF">IF1G_07473</name>
</gene>
<name>A0A545UWC2_9HYPO</name>
<dbReference type="Proteomes" id="UP000315783">
    <property type="component" value="Unassembled WGS sequence"/>
</dbReference>
<accession>A0A545UWC2</accession>
<reference evidence="1 2" key="1">
    <citation type="journal article" date="2019" name="Appl. Microbiol. Biotechnol.">
        <title>Genome sequence of Isaria javanica and comparative genome analysis insights into family S53 peptidase evolution in fungal entomopathogens.</title>
        <authorList>
            <person name="Lin R."/>
            <person name="Zhang X."/>
            <person name="Xin B."/>
            <person name="Zou M."/>
            <person name="Gao Y."/>
            <person name="Qin F."/>
            <person name="Hu Q."/>
            <person name="Xie B."/>
            <person name="Cheng X."/>
        </authorList>
    </citation>
    <scope>NUCLEOTIDE SEQUENCE [LARGE SCALE GENOMIC DNA]</scope>
    <source>
        <strain evidence="1 2">IJ1G</strain>
    </source>
</reference>
<dbReference type="AlphaFoldDB" id="A0A545UWC2"/>